<dbReference type="Proteomes" id="UP000077051">
    <property type="component" value="Unassembled WGS sequence"/>
</dbReference>
<reference evidence="2 3" key="1">
    <citation type="submission" date="2015-06" db="EMBL/GenBank/DDBJ databases">
        <title>Expansion of signal transduction pathways in fungi by whole-genome duplication.</title>
        <authorList>
            <consortium name="DOE Joint Genome Institute"/>
            <person name="Corrochano L.M."/>
            <person name="Kuo A."/>
            <person name="Marcet-Houben M."/>
            <person name="Polaino S."/>
            <person name="Salamov A."/>
            <person name="Villalobos J.M."/>
            <person name="Alvarez M.I."/>
            <person name="Avalos J."/>
            <person name="Benito E.P."/>
            <person name="Benoit I."/>
            <person name="Burger G."/>
            <person name="Camino L.P."/>
            <person name="Canovas D."/>
            <person name="Cerda-Olmedo E."/>
            <person name="Cheng J.-F."/>
            <person name="Dominguez A."/>
            <person name="Elias M."/>
            <person name="Eslava A.P."/>
            <person name="Glaser F."/>
            <person name="Grimwood J."/>
            <person name="Gutierrez G."/>
            <person name="Heitman J."/>
            <person name="Henrissat B."/>
            <person name="Iturriaga E.A."/>
            <person name="Lang B.F."/>
            <person name="Lavin J.L."/>
            <person name="Lee S."/>
            <person name="Li W."/>
            <person name="Lindquist E."/>
            <person name="Lopez-Garcia S."/>
            <person name="Luque E.M."/>
            <person name="Marcos A.T."/>
            <person name="Martin J."/>
            <person name="Mccluskey K."/>
            <person name="Medina H.R."/>
            <person name="Miralles-Duran A."/>
            <person name="Miyazaki A."/>
            <person name="Munoz-Torres E."/>
            <person name="Oguiza J.A."/>
            <person name="Ohm R."/>
            <person name="Olmedo M."/>
            <person name="Orejas M."/>
            <person name="Ortiz-Castellanos L."/>
            <person name="Pisabarro A.G."/>
            <person name="Rodriguez-Romero J."/>
            <person name="Ruiz-Herrera J."/>
            <person name="Ruiz-Vazquez R."/>
            <person name="Sanz C."/>
            <person name="Schackwitz W."/>
            <person name="Schmutz J."/>
            <person name="Shahriari M."/>
            <person name="Shelest E."/>
            <person name="Silva-Franco F."/>
            <person name="Soanes D."/>
            <person name="Syed K."/>
            <person name="Tagua V.G."/>
            <person name="Talbot N.J."/>
            <person name="Thon M."/>
            <person name="De Vries R.P."/>
            <person name="Wiebenga A."/>
            <person name="Yadav J.S."/>
            <person name="Braun E.L."/>
            <person name="Baker S."/>
            <person name="Garre V."/>
            <person name="Horwitz B."/>
            <person name="Torres-Martinez S."/>
            <person name="Idnurm A."/>
            <person name="Herrera-Estrella A."/>
            <person name="Gabaldon T."/>
            <person name="Grigoriev I.V."/>
        </authorList>
    </citation>
    <scope>NUCLEOTIDE SEQUENCE [LARGE SCALE GENOMIC DNA]</scope>
    <source>
        <strain evidence="2 3">CBS 277.49</strain>
    </source>
</reference>
<gene>
    <name evidence="2" type="ORF">MUCCIDRAFT_155202</name>
</gene>
<dbReference type="ESTHER" id="muccl-a0a162mvq2">
    <property type="family name" value="Lipase_3"/>
</dbReference>
<protein>
    <recommendedName>
        <fullName evidence="1">Fungal lipase-type domain-containing protein</fullName>
    </recommendedName>
</protein>
<feature type="domain" description="Fungal lipase-type" evidence="1">
    <location>
        <begin position="204"/>
        <end position="339"/>
    </location>
</feature>
<dbReference type="GO" id="GO:0006629">
    <property type="term" value="P:lipid metabolic process"/>
    <property type="evidence" value="ECO:0007669"/>
    <property type="project" value="InterPro"/>
</dbReference>
<dbReference type="PANTHER" id="PTHR45856:SF11">
    <property type="entry name" value="FUNGAL LIPASE-LIKE DOMAIN-CONTAINING PROTEIN"/>
    <property type="match status" value="1"/>
</dbReference>
<feature type="non-terminal residue" evidence="2">
    <location>
        <position position="1"/>
    </location>
</feature>
<dbReference type="Gene3D" id="3.40.50.1820">
    <property type="entry name" value="alpha/beta hydrolase"/>
    <property type="match status" value="1"/>
</dbReference>
<proteinExistence type="predicted"/>
<accession>A0A162MVQ2</accession>
<keyword evidence="3" id="KW-1185">Reference proteome</keyword>
<dbReference type="InterPro" id="IPR051218">
    <property type="entry name" value="Sec_MonoDiacylglyc_Lipase"/>
</dbReference>
<dbReference type="PANTHER" id="PTHR45856">
    <property type="entry name" value="ALPHA/BETA-HYDROLASES SUPERFAMILY PROTEIN"/>
    <property type="match status" value="1"/>
</dbReference>
<name>A0A162MVQ2_MUCCL</name>
<dbReference type="InterPro" id="IPR002921">
    <property type="entry name" value="Fungal_lipase-type"/>
</dbReference>
<dbReference type="OrthoDB" id="438440at2759"/>
<dbReference type="STRING" id="747725.A0A162MVQ2"/>
<evidence type="ECO:0000259" key="1">
    <source>
        <dbReference type="Pfam" id="PF01764"/>
    </source>
</evidence>
<dbReference type="InterPro" id="IPR029058">
    <property type="entry name" value="AB_hydrolase_fold"/>
</dbReference>
<sequence>MVLISSLTKDVKFILAASYVLFAAVSDAAPTAIPLIERSTASSGNVTHVNGTLTDADVTLPPLIPKRVIPATKIPHDYDVETEYITKNTEWYNQHGGNYTLTKRDEIETVGNFTMDLPPNPPPLPAYPKDVLVVKADANKIKELTKYAGIAAAAYCRDVVPANNWKCKQCLKQVPDGKLIKTFTSFVSDTNGFVLRSDKEKVIYLVFRGTNSIRSSIADIQFDFTNYPNVKGAKVHRGFLNSYNEVVRSFFPDIQDQITAFPSYKVIVTGHSLGGAQALLAGMDLYQRISTLSAKNLAIYTVGMPRTGNAAFAYYVDSTGIPLSRSVNERDIVPHVPPQAFGYLHPGVEAWTRSSGNVQICTESIESDLCSNTIVPFTTILDHFSYYDINEGLCL</sequence>
<dbReference type="CDD" id="cd00519">
    <property type="entry name" value="Lipase_3"/>
    <property type="match status" value="1"/>
</dbReference>
<evidence type="ECO:0000313" key="2">
    <source>
        <dbReference type="EMBL" id="OAD05975.1"/>
    </source>
</evidence>
<dbReference type="VEuPathDB" id="FungiDB:MUCCIDRAFT_155202"/>
<dbReference type="SUPFAM" id="SSF53474">
    <property type="entry name" value="alpha/beta-Hydrolases"/>
    <property type="match status" value="1"/>
</dbReference>
<comment type="caution">
    <text evidence="2">The sequence shown here is derived from an EMBL/GenBank/DDBJ whole genome shotgun (WGS) entry which is preliminary data.</text>
</comment>
<dbReference type="Pfam" id="PF01764">
    <property type="entry name" value="Lipase_3"/>
    <property type="match status" value="1"/>
</dbReference>
<evidence type="ECO:0000313" key="3">
    <source>
        <dbReference type="Proteomes" id="UP000077051"/>
    </source>
</evidence>
<organism evidence="2 3">
    <name type="scientific">Mucor lusitanicus CBS 277.49</name>
    <dbReference type="NCBI Taxonomy" id="747725"/>
    <lineage>
        <taxon>Eukaryota</taxon>
        <taxon>Fungi</taxon>
        <taxon>Fungi incertae sedis</taxon>
        <taxon>Mucoromycota</taxon>
        <taxon>Mucoromycotina</taxon>
        <taxon>Mucoromycetes</taxon>
        <taxon>Mucorales</taxon>
        <taxon>Mucorineae</taxon>
        <taxon>Mucoraceae</taxon>
        <taxon>Mucor</taxon>
    </lineage>
</organism>
<dbReference type="EMBL" id="AMYB01000002">
    <property type="protein sequence ID" value="OAD05975.1"/>
    <property type="molecule type" value="Genomic_DNA"/>
</dbReference>
<dbReference type="AlphaFoldDB" id="A0A162MVQ2"/>